<comment type="caution">
    <text evidence="3">The sequence shown here is derived from an EMBL/GenBank/DDBJ whole genome shotgun (WGS) entry which is preliminary data.</text>
</comment>
<dbReference type="Proteomes" id="UP000247565">
    <property type="component" value="Unassembled WGS sequence"/>
</dbReference>
<sequence>MIFLITGAAGFIGFHISKKLLERGETVIGLDNLNDYYSIGLKNARCDRLKEYKNFIFHQVDISDQEAITSLFDKYRDINYIVHLAAQAGVRYSLKNPFVYIQTNVTGQLVILEEARRLEKLERIFYASSSSVYGLNKKIPFSEKDRVDKPGSVYAASKRSAELLSYSYSHVYGLKQTGLRFFTVYGPWGRPDMAYYIFARAIEHQQPITLYTGDNLSRDFTYIDDVVGALTSLFDCSTLEDYDVYNIGNNCQERVEKLIVYLENFLGKKALINYVTRPNTDIEATLSDISKIKQKTGWLPKTNLKNGVEYFVRWFKECI</sequence>
<reference evidence="3 4" key="1">
    <citation type="submission" date="2018-05" db="EMBL/GenBank/DDBJ databases">
        <title>Reference genomes for bee gut microbiota database.</title>
        <authorList>
            <person name="Ellegaard K.M."/>
        </authorList>
    </citation>
    <scope>NUCLEOTIDE SEQUENCE [LARGE SCALE GENOMIC DNA]</scope>
    <source>
        <strain evidence="3 4">ESL0284</strain>
    </source>
</reference>
<dbReference type="Gene3D" id="3.40.50.720">
    <property type="entry name" value="NAD(P)-binding Rossmann-like Domain"/>
    <property type="match status" value="1"/>
</dbReference>
<dbReference type="AlphaFoldDB" id="A0A318MUQ7"/>
<dbReference type="PANTHER" id="PTHR43574">
    <property type="entry name" value="EPIMERASE-RELATED"/>
    <property type="match status" value="1"/>
</dbReference>
<dbReference type="RefSeq" id="WP_110439587.1">
    <property type="nucleotide sequence ID" value="NZ_CP046393.1"/>
</dbReference>
<name>A0A318MUQ7_9PROT</name>
<dbReference type="Gene3D" id="3.90.25.10">
    <property type="entry name" value="UDP-galactose 4-epimerase, domain 1"/>
    <property type="match status" value="1"/>
</dbReference>
<organism evidence="3 4">
    <name type="scientific">Commensalibacter melissae</name>
    <dbReference type="NCBI Taxonomy" id="2070537"/>
    <lineage>
        <taxon>Bacteria</taxon>
        <taxon>Pseudomonadati</taxon>
        <taxon>Pseudomonadota</taxon>
        <taxon>Alphaproteobacteria</taxon>
        <taxon>Acetobacterales</taxon>
        <taxon>Acetobacteraceae</taxon>
    </lineage>
</organism>
<dbReference type="SUPFAM" id="SSF51735">
    <property type="entry name" value="NAD(P)-binding Rossmann-fold domains"/>
    <property type="match status" value="1"/>
</dbReference>
<gene>
    <name evidence="3" type="ORF">DK869_08505</name>
</gene>
<evidence type="ECO:0000259" key="2">
    <source>
        <dbReference type="Pfam" id="PF16363"/>
    </source>
</evidence>
<evidence type="ECO:0000313" key="3">
    <source>
        <dbReference type="EMBL" id="PXY98906.1"/>
    </source>
</evidence>
<proteinExistence type="predicted"/>
<accession>A0A318MUQ7</accession>
<dbReference type="Pfam" id="PF16363">
    <property type="entry name" value="GDP_Man_Dehyd"/>
    <property type="match status" value="1"/>
</dbReference>
<evidence type="ECO:0000313" key="4">
    <source>
        <dbReference type="Proteomes" id="UP000247565"/>
    </source>
</evidence>
<dbReference type="InterPro" id="IPR016040">
    <property type="entry name" value="NAD(P)-bd_dom"/>
</dbReference>
<keyword evidence="1" id="KW-0520">NAD</keyword>
<dbReference type="OrthoDB" id="9801785at2"/>
<keyword evidence="4" id="KW-1185">Reference proteome</keyword>
<dbReference type="InterPro" id="IPR036291">
    <property type="entry name" value="NAD(P)-bd_dom_sf"/>
</dbReference>
<feature type="domain" description="NAD(P)-binding" evidence="2">
    <location>
        <begin position="4"/>
        <end position="309"/>
    </location>
</feature>
<dbReference type="EMBL" id="QGLT01000006">
    <property type="protein sequence ID" value="PXY98906.1"/>
    <property type="molecule type" value="Genomic_DNA"/>
</dbReference>
<evidence type="ECO:0000256" key="1">
    <source>
        <dbReference type="ARBA" id="ARBA00023027"/>
    </source>
</evidence>
<dbReference type="PRINTS" id="PR01713">
    <property type="entry name" value="NUCEPIMERASE"/>
</dbReference>
<protein>
    <submittedName>
        <fullName evidence="3">Protein CapI</fullName>
    </submittedName>
</protein>